<dbReference type="EMBL" id="JALNTZ010003283">
    <property type="protein sequence ID" value="KAJ3616557.1"/>
    <property type="molecule type" value="Genomic_DNA"/>
</dbReference>
<dbReference type="InterPro" id="IPR016181">
    <property type="entry name" value="Acyl_CoA_acyltransferase"/>
</dbReference>
<dbReference type="InterPro" id="IPR022677">
    <property type="entry name" value="NMT_C"/>
</dbReference>
<dbReference type="FunFam" id="3.40.630.170:FF:000003">
    <property type="entry name" value="Glycylpeptide N-tetradecanoyltransferase"/>
    <property type="match status" value="1"/>
</dbReference>
<dbReference type="InterPro" id="IPR022676">
    <property type="entry name" value="NMT_N"/>
</dbReference>
<dbReference type="Gene3D" id="3.40.630.170">
    <property type="match status" value="1"/>
</dbReference>
<keyword evidence="3 5" id="KW-0808">Transferase</keyword>
<evidence type="ECO:0000256" key="4">
    <source>
        <dbReference type="ARBA" id="ARBA00023315"/>
    </source>
</evidence>
<dbReference type="GO" id="GO:0005737">
    <property type="term" value="C:cytoplasm"/>
    <property type="evidence" value="ECO:0007669"/>
    <property type="project" value="TreeGrafter"/>
</dbReference>
<evidence type="ECO:0000256" key="3">
    <source>
        <dbReference type="ARBA" id="ARBA00022679"/>
    </source>
</evidence>
<dbReference type="Pfam" id="PF02799">
    <property type="entry name" value="NMT_C"/>
    <property type="match status" value="1"/>
</dbReference>
<evidence type="ECO:0000313" key="10">
    <source>
        <dbReference type="Proteomes" id="UP001168821"/>
    </source>
</evidence>
<dbReference type="PANTHER" id="PTHR11377">
    <property type="entry name" value="N-MYRISTOYL TRANSFERASE"/>
    <property type="match status" value="1"/>
</dbReference>
<dbReference type="SUPFAM" id="SSF55729">
    <property type="entry name" value="Acyl-CoA N-acyltransferases (Nat)"/>
    <property type="match status" value="2"/>
</dbReference>
<evidence type="ECO:0000256" key="1">
    <source>
        <dbReference type="ARBA" id="ARBA00009469"/>
    </source>
</evidence>
<accession>A0AA38HGG4</accession>
<sequence length="468" mass="53522">MTLENSEASPLAEVDALSNELDYISDIIEKKEVKENDIVPFKDTSPCEELHGKAEPPTSLQNMVSPSLSFLARPRTFEQAIKKEYTFWSQQPVVKLGEVVSTFGQIEDNKGVVSSLPIKVNENFEWSELDVLDPLQLDELHSLLAENYVEDLDRKFRLDYSKPLLLWALTPPNWKAQWHVGLRARTASRKLVAFISAVPVVLRVGPQSKVSAVEINFLCVTRKIRKKQAAVVLIKEITRRVHLEGIFVAAYTAGTYLPSPVSSCRYWHRTLNCRLMVEVGFTDLPTYQTLKDMIHMFRLPAATSTVGLRPLQEHDCKKALSLLRDYLFQRTTVHPVQTLDDFKHWFLPREGVVYSYVVESPRSKSITGFMSFYMLNSRVIDHPKHKEIRAAYIYYVVAGKNNLLVLMKDLLILAKKLDVDVVNGLDVMDNGKVFRDLKFGKGDANLHYYLYNYRSPPTRPENIGLVFL</sequence>
<comment type="similarity">
    <text evidence="1 6">Belongs to the NMT family.</text>
</comment>
<name>A0AA38HGG4_9CUCU</name>
<dbReference type="Proteomes" id="UP001168821">
    <property type="component" value="Unassembled WGS sequence"/>
</dbReference>
<organism evidence="9 10">
    <name type="scientific">Zophobas morio</name>
    <dbReference type="NCBI Taxonomy" id="2755281"/>
    <lineage>
        <taxon>Eukaryota</taxon>
        <taxon>Metazoa</taxon>
        <taxon>Ecdysozoa</taxon>
        <taxon>Arthropoda</taxon>
        <taxon>Hexapoda</taxon>
        <taxon>Insecta</taxon>
        <taxon>Pterygota</taxon>
        <taxon>Neoptera</taxon>
        <taxon>Endopterygota</taxon>
        <taxon>Coleoptera</taxon>
        <taxon>Polyphaga</taxon>
        <taxon>Cucujiformia</taxon>
        <taxon>Tenebrionidae</taxon>
        <taxon>Zophobas</taxon>
    </lineage>
</organism>
<dbReference type="GO" id="GO:0004379">
    <property type="term" value="F:glycylpeptide N-tetradecanoyltransferase activity"/>
    <property type="evidence" value="ECO:0007669"/>
    <property type="project" value="UniProtKB-EC"/>
</dbReference>
<dbReference type="EC" id="2.3.1.97" evidence="2 5"/>
<dbReference type="InterPro" id="IPR000903">
    <property type="entry name" value="NMT"/>
</dbReference>
<protein>
    <recommendedName>
        <fullName evidence="2 5">Glycylpeptide N-tetradecanoyltransferase</fullName>
        <ecNumber evidence="2 5">2.3.1.97</ecNumber>
    </recommendedName>
</protein>
<evidence type="ECO:0000259" key="7">
    <source>
        <dbReference type="Pfam" id="PF01233"/>
    </source>
</evidence>
<evidence type="ECO:0000259" key="8">
    <source>
        <dbReference type="Pfam" id="PF02799"/>
    </source>
</evidence>
<evidence type="ECO:0000256" key="2">
    <source>
        <dbReference type="ARBA" id="ARBA00012923"/>
    </source>
</evidence>
<evidence type="ECO:0000256" key="6">
    <source>
        <dbReference type="RuleBase" id="RU004178"/>
    </source>
</evidence>
<feature type="domain" description="Glycylpeptide N-tetradecanoyltransferase C-terminal" evidence="8">
    <location>
        <begin position="278"/>
        <end position="457"/>
    </location>
</feature>
<comment type="catalytic activity">
    <reaction evidence="5">
        <text>N-terminal glycyl-[protein] + tetradecanoyl-CoA = N-tetradecanoylglycyl-[protein] + CoA + H(+)</text>
        <dbReference type="Rhea" id="RHEA:15521"/>
        <dbReference type="Rhea" id="RHEA-COMP:12666"/>
        <dbReference type="Rhea" id="RHEA-COMP:12667"/>
        <dbReference type="ChEBI" id="CHEBI:15378"/>
        <dbReference type="ChEBI" id="CHEBI:57287"/>
        <dbReference type="ChEBI" id="CHEBI:57385"/>
        <dbReference type="ChEBI" id="CHEBI:64723"/>
        <dbReference type="ChEBI" id="CHEBI:133050"/>
        <dbReference type="EC" id="2.3.1.97"/>
    </reaction>
</comment>
<keyword evidence="4 5" id="KW-0012">Acyltransferase</keyword>
<evidence type="ECO:0000313" key="9">
    <source>
        <dbReference type="EMBL" id="KAJ3616557.1"/>
    </source>
</evidence>
<dbReference type="PANTHER" id="PTHR11377:SF5">
    <property type="entry name" value="GLYCYLPEPTIDE N-TETRADECANOYLTRANSFERASE"/>
    <property type="match status" value="1"/>
</dbReference>
<comment type="caution">
    <text evidence="9">The sequence shown here is derived from an EMBL/GenBank/DDBJ whole genome shotgun (WGS) entry which is preliminary data.</text>
</comment>
<proteinExistence type="inferred from homology"/>
<dbReference type="PIRSF" id="PIRSF015892">
    <property type="entry name" value="N-myristl_transf"/>
    <property type="match status" value="1"/>
</dbReference>
<gene>
    <name evidence="9" type="ORF">Zmor_011835</name>
</gene>
<comment type="function">
    <text evidence="5">Adds a myristoyl group to the N-terminal glycine residue of certain cellular proteins.</text>
</comment>
<dbReference type="Pfam" id="PF01233">
    <property type="entry name" value="NMT"/>
    <property type="match status" value="1"/>
</dbReference>
<reference evidence="9" key="1">
    <citation type="journal article" date="2023" name="G3 (Bethesda)">
        <title>Whole genome assemblies of Zophobas morio and Tenebrio molitor.</title>
        <authorList>
            <person name="Kaur S."/>
            <person name="Stinson S.A."/>
            <person name="diCenzo G.C."/>
        </authorList>
    </citation>
    <scope>NUCLEOTIDE SEQUENCE</scope>
    <source>
        <strain evidence="9">QUZm001</strain>
    </source>
</reference>
<evidence type="ECO:0000256" key="5">
    <source>
        <dbReference type="RuleBase" id="RU000586"/>
    </source>
</evidence>
<keyword evidence="10" id="KW-1185">Reference proteome</keyword>
<feature type="domain" description="Glycylpeptide N-tetradecanoyltransferase N-terminal" evidence="7">
    <location>
        <begin position="112"/>
        <end position="264"/>
    </location>
</feature>
<dbReference type="AlphaFoldDB" id="A0AA38HGG4"/>